<gene>
    <name evidence="1" type="ORF">UFOPK1747_00392</name>
</gene>
<dbReference type="HAMAP" id="MF_00386">
    <property type="entry name" value="UPF0161_YidD"/>
    <property type="match status" value="1"/>
</dbReference>
<proteinExistence type="inferred from homology"/>
<dbReference type="PANTHER" id="PTHR33383">
    <property type="entry name" value="MEMBRANE PROTEIN INSERTION EFFICIENCY FACTOR-RELATED"/>
    <property type="match status" value="1"/>
</dbReference>
<organism evidence="1">
    <name type="scientific">freshwater metagenome</name>
    <dbReference type="NCBI Taxonomy" id="449393"/>
    <lineage>
        <taxon>unclassified sequences</taxon>
        <taxon>metagenomes</taxon>
        <taxon>ecological metagenomes</taxon>
    </lineage>
</organism>
<name>A0A6J6EP49_9ZZZZ</name>
<dbReference type="PANTHER" id="PTHR33383:SF1">
    <property type="entry name" value="MEMBRANE PROTEIN INSERTION EFFICIENCY FACTOR-RELATED"/>
    <property type="match status" value="1"/>
</dbReference>
<dbReference type="Pfam" id="PF01809">
    <property type="entry name" value="YidD"/>
    <property type="match status" value="1"/>
</dbReference>
<dbReference type="AlphaFoldDB" id="A0A6J6EP49"/>
<reference evidence="1" key="1">
    <citation type="submission" date="2020-05" db="EMBL/GenBank/DDBJ databases">
        <authorList>
            <person name="Chiriac C."/>
            <person name="Salcher M."/>
            <person name="Ghai R."/>
            <person name="Kavagutti S V."/>
        </authorList>
    </citation>
    <scope>NUCLEOTIDE SEQUENCE</scope>
</reference>
<dbReference type="NCBIfam" id="TIGR00278">
    <property type="entry name" value="membrane protein insertion efficiency factor YidD"/>
    <property type="match status" value="1"/>
</dbReference>
<sequence length="81" mass="9346">MKKLFLILISKYQKYISANRPQKCKYYPSCSNYTSLAVEEFGAKGLFMGLWRLIRCNPFSNGGVDYPSTNSRARLKERLLA</sequence>
<dbReference type="SMART" id="SM01234">
    <property type="entry name" value="Haemolytic"/>
    <property type="match status" value="1"/>
</dbReference>
<accession>A0A6J6EP49</accession>
<protein>
    <submittedName>
        <fullName evidence="1">Unannotated protein</fullName>
    </submittedName>
</protein>
<dbReference type="EMBL" id="CAEZTV010000040">
    <property type="protein sequence ID" value="CAB4578272.1"/>
    <property type="molecule type" value="Genomic_DNA"/>
</dbReference>
<evidence type="ECO:0000313" key="1">
    <source>
        <dbReference type="EMBL" id="CAB4578272.1"/>
    </source>
</evidence>
<dbReference type="InterPro" id="IPR002696">
    <property type="entry name" value="Membr_insert_effic_factor_YidD"/>
</dbReference>